<gene>
    <name evidence="2" type="ORF">TRUGW13939_05369</name>
</gene>
<dbReference type="RefSeq" id="XP_035344426.1">
    <property type="nucleotide sequence ID" value="XM_035488533.1"/>
</dbReference>
<evidence type="ECO:0000313" key="2">
    <source>
        <dbReference type="EMBL" id="QKX58248.1"/>
    </source>
</evidence>
<feature type="compositionally biased region" description="Polar residues" evidence="1">
    <location>
        <begin position="274"/>
        <end position="289"/>
    </location>
</feature>
<dbReference type="EMBL" id="CP055900">
    <property type="protein sequence ID" value="QKX58248.1"/>
    <property type="molecule type" value="Genomic_DNA"/>
</dbReference>
<organism evidence="2 3">
    <name type="scientific">Talaromyces rugulosus</name>
    <name type="common">Penicillium rugulosum</name>
    <dbReference type="NCBI Taxonomy" id="121627"/>
    <lineage>
        <taxon>Eukaryota</taxon>
        <taxon>Fungi</taxon>
        <taxon>Dikarya</taxon>
        <taxon>Ascomycota</taxon>
        <taxon>Pezizomycotina</taxon>
        <taxon>Eurotiomycetes</taxon>
        <taxon>Eurotiomycetidae</taxon>
        <taxon>Eurotiales</taxon>
        <taxon>Trichocomaceae</taxon>
        <taxon>Talaromyces</taxon>
        <taxon>Talaromyces sect. Islandici</taxon>
    </lineage>
</organism>
<sequence>MEGPFRVQPKRPVDRIIDCLCQAPAIYKDAEAFENSPPLKQLEFHIGCITKCWKMDCILQEVYDDLEKEFPSPMYWSVLATEPNTADDPMRGKVFPVAYHFPSLIVARSLMLYWSSRLLVWTGFFFLYSGILNIEIDAADARCSNYPDCAAFDDDMCYCRYLVAKPTGWYQYDRSRLKPLDGRKDLRLLMYNVCQSVEYCLNNGVLFGSWSVSTPLSFVYETTKNFPGFERELAWMEATLRKLQENGLRIIKYSTTINNPKNAKPEEFLEAENNDSSGASQVGSESGLA</sequence>
<dbReference type="GeneID" id="55992867"/>
<dbReference type="AlphaFoldDB" id="A0A7H8QX92"/>
<name>A0A7H8QX92_TALRU</name>
<protein>
    <submittedName>
        <fullName evidence="2">Uncharacterized protein</fullName>
    </submittedName>
</protein>
<keyword evidence="3" id="KW-1185">Reference proteome</keyword>
<evidence type="ECO:0000313" key="3">
    <source>
        <dbReference type="Proteomes" id="UP000509510"/>
    </source>
</evidence>
<feature type="region of interest" description="Disordered" evidence="1">
    <location>
        <begin position="262"/>
        <end position="289"/>
    </location>
</feature>
<reference evidence="3" key="1">
    <citation type="submission" date="2020-06" db="EMBL/GenBank/DDBJ databases">
        <title>A chromosome-scale genome assembly of Talaromyces rugulosus W13939.</title>
        <authorList>
            <person name="Wang B."/>
            <person name="Guo L."/>
            <person name="Ye K."/>
            <person name="Wang L."/>
        </authorList>
    </citation>
    <scope>NUCLEOTIDE SEQUENCE [LARGE SCALE GENOMIC DNA]</scope>
    <source>
        <strain evidence="3">W13939</strain>
    </source>
</reference>
<proteinExistence type="predicted"/>
<dbReference type="OrthoDB" id="4491390at2759"/>
<dbReference type="KEGG" id="trg:TRUGW13939_05369"/>
<dbReference type="Proteomes" id="UP000509510">
    <property type="component" value="Chromosome III"/>
</dbReference>
<evidence type="ECO:0000256" key="1">
    <source>
        <dbReference type="SAM" id="MobiDB-lite"/>
    </source>
</evidence>
<accession>A0A7H8QX92</accession>